<keyword evidence="1" id="KW-0732">Signal</keyword>
<reference evidence="3" key="2">
    <citation type="submission" date="2020-05" db="UniProtKB">
        <authorList>
            <consortium name="EnsemblMetazoa"/>
        </authorList>
    </citation>
    <scope>IDENTIFICATION</scope>
</reference>
<sequence>MMLELLLLLVPRTLEQTRPANNKKQSFVVSGAAKFSSVFTLHPLGVREGAQWEGAIATDSIYCKWHRGLIKCV</sequence>
<dbReference type="EMBL" id="KE525337">
    <property type="protein sequence ID" value="KFB48049.1"/>
    <property type="molecule type" value="Genomic_DNA"/>
</dbReference>
<reference evidence="2 4" key="1">
    <citation type="journal article" date="2014" name="BMC Genomics">
        <title>Genome sequence of Anopheles sinensis provides insight into genetics basis of mosquito competence for malaria parasites.</title>
        <authorList>
            <person name="Zhou D."/>
            <person name="Zhang D."/>
            <person name="Ding G."/>
            <person name="Shi L."/>
            <person name="Hou Q."/>
            <person name="Ye Y."/>
            <person name="Xu Y."/>
            <person name="Zhou H."/>
            <person name="Xiong C."/>
            <person name="Li S."/>
            <person name="Yu J."/>
            <person name="Hong S."/>
            <person name="Yu X."/>
            <person name="Zou P."/>
            <person name="Chen C."/>
            <person name="Chang X."/>
            <person name="Wang W."/>
            <person name="Lv Y."/>
            <person name="Sun Y."/>
            <person name="Ma L."/>
            <person name="Shen B."/>
            <person name="Zhu C."/>
        </authorList>
    </citation>
    <scope>NUCLEOTIDE SEQUENCE [LARGE SCALE GENOMIC DNA]</scope>
</reference>
<feature type="signal peptide" evidence="1">
    <location>
        <begin position="1"/>
        <end position="16"/>
    </location>
</feature>
<dbReference type="EnsemblMetazoa" id="ASIC016171-RA">
    <property type="protein sequence ID" value="ASIC016171-PA"/>
    <property type="gene ID" value="ASIC016171"/>
</dbReference>
<dbReference type="AlphaFoldDB" id="A0A084WCV5"/>
<evidence type="ECO:0000313" key="2">
    <source>
        <dbReference type="EMBL" id="KFB48049.1"/>
    </source>
</evidence>
<proteinExistence type="predicted"/>
<feature type="chain" id="PRO_5001784625" description="Secreted protein" evidence="1">
    <location>
        <begin position="17"/>
        <end position="73"/>
    </location>
</feature>
<dbReference type="Proteomes" id="UP000030765">
    <property type="component" value="Unassembled WGS sequence"/>
</dbReference>
<evidence type="ECO:0000313" key="3">
    <source>
        <dbReference type="EnsemblMetazoa" id="ASIC016171-PA"/>
    </source>
</evidence>
<evidence type="ECO:0000256" key="1">
    <source>
        <dbReference type="SAM" id="SignalP"/>
    </source>
</evidence>
<accession>A0A084WCV5</accession>
<name>A0A084WCV5_ANOSI</name>
<evidence type="ECO:0000313" key="4">
    <source>
        <dbReference type="Proteomes" id="UP000030765"/>
    </source>
</evidence>
<evidence type="ECO:0008006" key="5">
    <source>
        <dbReference type="Google" id="ProtNLM"/>
    </source>
</evidence>
<dbReference type="EMBL" id="ATLV01022888">
    <property type="status" value="NOT_ANNOTATED_CDS"/>
    <property type="molecule type" value="Genomic_DNA"/>
</dbReference>
<organism evidence="2">
    <name type="scientific">Anopheles sinensis</name>
    <name type="common">Mosquito</name>
    <dbReference type="NCBI Taxonomy" id="74873"/>
    <lineage>
        <taxon>Eukaryota</taxon>
        <taxon>Metazoa</taxon>
        <taxon>Ecdysozoa</taxon>
        <taxon>Arthropoda</taxon>
        <taxon>Hexapoda</taxon>
        <taxon>Insecta</taxon>
        <taxon>Pterygota</taxon>
        <taxon>Neoptera</taxon>
        <taxon>Endopterygota</taxon>
        <taxon>Diptera</taxon>
        <taxon>Nematocera</taxon>
        <taxon>Culicoidea</taxon>
        <taxon>Culicidae</taxon>
        <taxon>Anophelinae</taxon>
        <taxon>Anopheles</taxon>
    </lineage>
</organism>
<protein>
    <recommendedName>
        <fullName evidence="5">Secreted protein</fullName>
    </recommendedName>
</protein>
<dbReference type="VEuPathDB" id="VectorBase:ASIC016171"/>
<gene>
    <name evidence="2" type="ORF">ZHAS_00016171</name>
</gene>
<keyword evidence="4" id="KW-1185">Reference proteome</keyword>